<reference evidence="2" key="1">
    <citation type="submission" date="2021-01" db="EMBL/GenBank/DDBJ databases">
        <authorList>
            <person name="Corre E."/>
            <person name="Pelletier E."/>
            <person name="Niang G."/>
            <person name="Scheremetjew M."/>
            <person name="Finn R."/>
            <person name="Kale V."/>
            <person name="Holt S."/>
            <person name="Cochrane G."/>
            <person name="Meng A."/>
            <person name="Brown T."/>
            <person name="Cohen L."/>
        </authorList>
    </citation>
    <scope>NUCLEOTIDE SEQUENCE</scope>
    <source>
        <strain evidence="2">CCMP 410</strain>
    </source>
</reference>
<name>A0A6U5FUW3_9STRA</name>
<accession>A0A6U5FUW3</accession>
<proteinExistence type="predicted"/>
<evidence type="ECO:0000313" key="2">
    <source>
        <dbReference type="EMBL" id="CAD9271913.1"/>
    </source>
</evidence>
<dbReference type="EMBL" id="HBGK01001516">
    <property type="protein sequence ID" value="CAD9271912.1"/>
    <property type="molecule type" value="Transcribed_RNA"/>
</dbReference>
<dbReference type="EMBL" id="HBGK01001517">
    <property type="protein sequence ID" value="CAD9271913.1"/>
    <property type="molecule type" value="Transcribed_RNA"/>
</dbReference>
<sequence length="121" mass="14187">MYRHSNIFPVNSSQLDKTTVSGRKVLHHDKPKELYVVRMPCMGQVGIHEMNNEFLHPSVTTSSHLLHFMKEDDKKYHQHSFWSINTAMLEAKRRTTRWESTQQLLIILHMEGGVDNQTTEL</sequence>
<protein>
    <submittedName>
        <fullName evidence="2">Uncharacterized protein</fullName>
    </submittedName>
</protein>
<gene>
    <name evidence="1" type="ORF">GOCE00092_LOCUS817</name>
    <name evidence="2" type="ORF">GOCE00092_LOCUS818</name>
</gene>
<dbReference type="AlphaFoldDB" id="A0A6U5FUW3"/>
<organism evidence="2">
    <name type="scientific">Grammatophora oceanica</name>
    <dbReference type="NCBI Taxonomy" id="210454"/>
    <lineage>
        <taxon>Eukaryota</taxon>
        <taxon>Sar</taxon>
        <taxon>Stramenopiles</taxon>
        <taxon>Ochrophyta</taxon>
        <taxon>Bacillariophyta</taxon>
        <taxon>Fragilariophyceae</taxon>
        <taxon>Fragilariophycidae</taxon>
        <taxon>Rhabdonematales</taxon>
        <taxon>Grammatophoraceae</taxon>
        <taxon>Grammatophora</taxon>
    </lineage>
</organism>
<evidence type="ECO:0000313" key="1">
    <source>
        <dbReference type="EMBL" id="CAD9271912.1"/>
    </source>
</evidence>